<organism evidence="2 5">
    <name type="scientific">Adineta steineri</name>
    <dbReference type="NCBI Taxonomy" id="433720"/>
    <lineage>
        <taxon>Eukaryota</taxon>
        <taxon>Metazoa</taxon>
        <taxon>Spiralia</taxon>
        <taxon>Gnathifera</taxon>
        <taxon>Rotifera</taxon>
        <taxon>Eurotatoria</taxon>
        <taxon>Bdelloidea</taxon>
        <taxon>Adinetida</taxon>
        <taxon>Adinetidae</taxon>
        <taxon>Adineta</taxon>
    </lineage>
</organism>
<evidence type="ECO:0000313" key="4">
    <source>
        <dbReference type="EMBL" id="CAF3876175.1"/>
    </source>
</evidence>
<evidence type="ECO:0000256" key="1">
    <source>
        <dbReference type="SAM" id="SignalP"/>
    </source>
</evidence>
<keyword evidence="1" id="KW-0732">Signal</keyword>
<evidence type="ECO:0000313" key="5">
    <source>
        <dbReference type="Proteomes" id="UP000663845"/>
    </source>
</evidence>
<dbReference type="Proteomes" id="UP000663868">
    <property type="component" value="Unassembled WGS sequence"/>
</dbReference>
<evidence type="ECO:0000313" key="3">
    <source>
        <dbReference type="EMBL" id="CAF0966821.1"/>
    </source>
</evidence>
<dbReference type="EMBL" id="CAJNOE010000138">
    <property type="protein sequence ID" value="CAF0966821.1"/>
    <property type="molecule type" value="Genomic_DNA"/>
</dbReference>
<proteinExistence type="predicted"/>
<dbReference type="AlphaFoldDB" id="A0A814C8G6"/>
<feature type="chain" id="PRO_5036409890" evidence="1">
    <location>
        <begin position="18"/>
        <end position="112"/>
    </location>
</feature>
<name>A0A814C8G6_9BILA</name>
<dbReference type="GO" id="GO:0015485">
    <property type="term" value="F:cholesterol binding"/>
    <property type="evidence" value="ECO:0007669"/>
    <property type="project" value="InterPro"/>
</dbReference>
<evidence type="ECO:0000313" key="2">
    <source>
        <dbReference type="EMBL" id="CAF0936660.1"/>
    </source>
</evidence>
<dbReference type="EMBL" id="CAJOBB010001577">
    <property type="protein sequence ID" value="CAF3876175.1"/>
    <property type="molecule type" value="Genomic_DNA"/>
</dbReference>
<accession>A0A814C8G6</accession>
<dbReference type="InterPro" id="IPR036359">
    <property type="entry name" value="Thiol_cytolysin_sf"/>
</dbReference>
<dbReference type="EMBL" id="CAJNOG010000097">
    <property type="protein sequence ID" value="CAF0936660.1"/>
    <property type="molecule type" value="Genomic_DNA"/>
</dbReference>
<gene>
    <name evidence="3" type="ORF">IZO911_LOCUS15818</name>
    <name evidence="2" type="ORF">JYZ213_LOCUS12486</name>
    <name evidence="4" type="ORF">KXQ929_LOCUS21495</name>
</gene>
<reference evidence="2" key="1">
    <citation type="submission" date="2021-02" db="EMBL/GenBank/DDBJ databases">
        <authorList>
            <person name="Nowell W R."/>
        </authorList>
    </citation>
    <scope>NUCLEOTIDE SEQUENCE</scope>
</reference>
<protein>
    <submittedName>
        <fullName evidence="2">Uncharacterized protein</fullName>
    </submittedName>
</protein>
<feature type="signal peptide" evidence="1">
    <location>
        <begin position="1"/>
        <end position="17"/>
    </location>
</feature>
<dbReference type="InterPro" id="IPR038700">
    <property type="entry name" value="Thiol_cytolys_C_sf"/>
</dbReference>
<dbReference type="Proteomes" id="UP000663860">
    <property type="component" value="Unassembled WGS sequence"/>
</dbReference>
<sequence>MFKLIAIIALLVVASHAGKVSIHSSGAYVARCHVDVRDAYGTIKLASGNIYAGQTRDIEVPDNVEWMNIRCENQRLVGKWYEVFTQESNGPRSLCYSIGGTTFHPNHSAKFC</sequence>
<comment type="caution">
    <text evidence="2">The sequence shown here is derived from an EMBL/GenBank/DDBJ whole genome shotgun (WGS) entry which is preliminary data.</text>
</comment>
<dbReference type="Proteomes" id="UP000663845">
    <property type="component" value="Unassembled WGS sequence"/>
</dbReference>
<dbReference type="SUPFAM" id="SSF56978">
    <property type="entry name" value="Perfringolysin"/>
    <property type="match status" value="1"/>
</dbReference>
<dbReference type="Gene3D" id="2.60.40.1430">
    <property type="entry name" value="Perfringolysin, domain 4"/>
    <property type="match status" value="1"/>
</dbReference>